<evidence type="ECO:0000256" key="1">
    <source>
        <dbReference type="ARBA" id="ARBA00001946"/>
    </source>
</evidence>
<dbReference type="GO" id="GO:0008413">
    <property type="term" value="F:8-oxo-7,8-dihydroguanosine triphosphate pyrophosphatase activity"/>
    <property type="evidence" value="ECO:0007669"/>
    <property type="project" value="TreeGrafter"/>
</dbReference>
<dbReference type="PROSITE" id="PS51462">
    <property type="entry name" value="NUDIX"/>
    <property type="match status" value="1"/>
</dbReference>
<dbReference type="GO" id="GO:0044715">
    <property type="term" value="F:8-oxo-dGDP phosphatase activity"/>
    <property type="evidence" value="ECO:0007669"/>
    <property type="project" value="TreeGrafter"/>
</dbReference>
<keyword evidence="9" id="KW-0234">DNA repair</keyword>
<reference evidence="18" key="2">
    <citation type="submission" date="2021-04" db="EMBL/GenBank/DDBJ databases">
        <authorList>
            <person name="Gilroy R."/>
        </authorList>
    </citation>
    <scope>NUCLEOTIDE SEQUENCE</scope>
    <source>
        <strain evidence="18">14975</strain>
    </source>
</reference>
<evidence type="ECO:0000256" key="10">
    <source>
        <dbReference type="ARBA" id="ARBA00035861"/>
    </source>
</evidence>
<dbReference type="InterPro" id="IPR047127">
    <property type="entry name" value="MutT-like"/>
</dbReference>
<organism evidence="18 19">
    <name type="scientific">Candidatus Akkermansia intestinigallinarum</name>
    <dbReference type="NCBI Taxonomy" id="2838431"/>
    <lineage>
        <taxon>Bacteria</taxon>
        <taxon>Pseudomonadati</taxon>
        <taxon>Verrucomicrobiota</taxon>
        <taxon>Verrucomicrobiia</taxon>
        <taxon>Verrucomicrobiales</taxon>
        <taxon>Akkermansiaceae</taxon>
        <taxon>Akkermansia</taxon>
    </lineage>
</organism>
<gene>
    <name evidence="18" type="ORF">H9862_00980</name>
</gene>
<dbReference type="CDD" id="cd03425">
    <property type="entry name" value="NUDIX_MutT_NudA_like"/>
    <property type="match status" value="1"/>
</dbReference>
<dbReference type="Gene3D" id="3.90.79.10">
    <property type="entry name" value="Nucleoside Triphosphate Pyrophosphohydrolase"/>
    <property type="match status" value="1"/>
</dbReference>
<evidence type="ECO:0000256" key="5">
    <source>
        <dbReference type="ARBA" id="ARBA00022723"/>
    </source>
</evidence>
<evidence type="ECO:0000259" key="17">
    <source>
        <dbReference type="PROSITE" id="PS51462"/>
    </source>
</evidence>
<dbReference type="GO" id="GO:0006281">
    <property type="term" value="P:DNA repair"/>
    <property type="evidence" value="ECO:0007669"/>
    <property type="project" value="UniProtKB-KW"/>
</dbReference>
<accession>A0A9D2AGA6</accession>
<feature type="domain" description="Nudix hydrolase" evidence="17">
    <location>
        <begin position="2"/>
        <end position="126"/>
    </location>
</feature>
<evidence type="ECO:0000256" key="13">
    <source>
        <dbReference type="ARBA" id="ARBA00040794"/>
    </source>
</evidence>
<dbReference type="SUPFAM" id="SSF55811">
    <property type="entry name" value="Nudix"/>
    <property type="match status" value="1"/>
</dbReference>
<dbReference type="EMBL" id="DXFQ01000013">
    <property type="protein sequence ID" value="HIX19159.1"/>
    <property type="molecule type" value="Genomic_DNA"/>
</dbReference>
<comment type="catalytic activity">
    <reaction evidence="10">
        <text>8-oxo-dGTP + H2O = 8-oxo-dGMP + diphosphate + H(+)</text>
        <dbReference type="Rhea" id="RHEA:31575"/>
        <dbReference type="ChEBI" id="CHEBI:15377"/>
        <dbReference type="ChEBI" id="CHEBI:15378"/>
        <dbReference type="ChEBI" id="CHEBI:33019"/>
        <dbReference type="ChEBI" id="CHEBI:63224"/>
        <dbReference type="ChEBI" id="CHEBI:77896"/>
        <dbReference type="EC" id="3.6.1.55"/>
    </reaction>
</comment>
<keyword evidence="7" id="KW-0378">Hydrolase</keyword>
<keyword evidence="3" id="KW-0515">Mutator protein</keyword>
<dbReference type="InterPro" id="IPR020476">
    <property type="entry name" value="Nudix_hydrolase"/>
</dbReference>
<evidence type="ECO:0000256" key="12">
    <source>
        <dbReference type="ARBA" id="ARBA00038905"/>
    </source>
</evidence>
<comment type="caution">
    <text evidence="18">The sequence shown here is derived from an EMBL/GenBank/DDBJ whole genome shotgun (WGS) entry which is preliminary data.</text>
</comment>
<dbReference type="Pfam" id="PF00293">
    <property type="entry name" value="NUDIX"/>
    <property type="match status" value="1"/>
</dbReference>
<evidence type="ECO:0000313" key="19">
    <source>
        <dbReference type="Proteomes" id="UP000823964"/>
    </source>
</evidence>
<evidence type="ECO:0000256" key="6">
    <source>
        <dbReference type="ARBA" id="ARBA00022763"/>
    </source>
</evidence>
<dbReference type="GO" id="GO:0044716">
    <property type="term" value="F:8-oxo-GDP phosphatase activity"/>
    <property type="evidence" value="ECO:0007669"/>
    <property type="project" value="TreeGrafter"/>
</dbReference>
<keyword evidence="8" id="KW-0460">Magnesium</keyword>
<dbReference type="EC" id="3.6.1.55" evidence="12"/>
<dbReference type="PRINTS" id="PR00502">
    <property type="entry name" value="NUDIXFAMILY"/>
</dbReference>
<dbReference type="GO" id="GO:0035539">
    <property type="term" value="F:8-oxo-7,8-dihydrodeoxyguanosine triphosphate pyrophosphatase activity"/>
    <property type="evidence" value="ECO:0007669"/>
    <property type="project" value="UniProtKB-EC"/>
</dbReference>
<proteinExistence type="inferred from homology"/>
<dbReference type="Proteomes" id="UP000823964">
    <property type="component" value="Unassembled WGS sequence"/>
</dbReference>
<dbReference type="GO" id="GO:0006260">
    <property type="term" value="P:DNA replication"/>
    <property type="evidence" value="ECO:0007669"/>
    <property type="project" value="UniProtKB-KW"/>
</dbReference>
<name>A0A9D2AGA6_9BACT</name>
<dbReference type="PANTHER" id="PTHR47707">
    <property type="entry name" value="8-OXO-DGTP DIPHOSPHATASE"/>
    <property type="match status" value="1"/>
</dbReference>
<evidence type="ECO:0000256" key="2">
    <source>
        <dbReference type="ARBA" id="ARBA00005582"/>
    </source>
</evidence>
<dbReference type="PANTHER" id="PTHR47707:SF1">
    <property type="entry name" value="NUDIX HYDROLASE FAMILY PROTEIN"/>
    <property type="match status" value="1"/>
</dbReference>
<keyword evidence="4" id="KW-0235">DNA replication</keyword>
<evidence type="ECO:0000256" key="3">
    <source>
        <dbReference type="ARBA" id="ARBA00022457"/>
    </source>
</evidence>
<evidence type="ECO:0000256" key="15">
    <source>
        <dbReference type="ARBA" id="ARBA00041979"/>
    </source>
</evidence>
<keyword evidence="6" id="KW-0227">DNA damage</keyword>
<sequence>MKTIDVVAAVIRVGNRVLATQRGYGEWRGSWEFPGGKTEPGESPSQALVREIREELCLHIHVGRLLRTIEYDYPTFHLRMHCYLCEMAGGRLTLEEHEAALWVGADDLEKLDWLPADRELLPELRACLAHES</sequence>
<evidence type="ECO:0000256" key="4">
    <source>
        <dbReference type="ARBA" id="ARBA00022705"/>
    </source>
</evidence>
<comment type="catalytic activity">
    <reaction evidence="11">
        <text>8-oxo-GTP + H2O = 8-oxo-GMP + diphosphate + H(+)</text>
        <dbReference type="Rhea" id="RHEA:67616"/>
        <dbReference type="ChEBI" id="CHEBI:15377"/>
        <dbReference type="ChEBI" id="CHEBI:15378"/>
        <dbReference type="ChEBI" id="CHEBI:33019"/>
        <dbReference type="ChEBI" id="CHEBI:143553"/>
        <dbReference type="ChEBI" id="CHEBI:145694"/>
    </reaction>
</comment>
<evidence type="ECO:0000256" key="8">
    <source>
        <dbReference type="ARBA" id="ARBA00022842"/>
    </source>
</evidence>
<evidence type="ECO:0000256" key="16">
    <source>
        <dbReference type="ARBA" id="ARBA00042798"/>
    </source>
</evidence>
<dbReference type="AlphaFoldDB" id="A0A9D2AGA6"/>
<evidence type="ECO:0000256" key="14">
    <source>
        <dbReference type="ARBA" id="ARBA00041592"/>
    </source>
</evidence>
<comment type="similarity">
    <text evidence="2">Belongs to the Nudix hydrolase family.</text>
</comment>
<evidence type="ECO:0000256" key="11">
    <source>
        <dbReference type="ARBA" id="ARBA00036904"/>
    </source>
</evidence>
<dbReference type="InterPro" id="IPR015797">
    <property type="entry name" value="NUDIX_hydrolase-like_dom_sf"/>
</dbReference>
<keyword evidence="5" id="KW-0479">Metal-binding</keyword>
<evidence type="ECO:0000256" key="7">
    <source>
        <dbReference type="ARBA" id="ARBA00022801"/>
    </source>
</evidence>
<protein>
    <recommendedName>
        <fullName evidence="13">8-oxo-dGTP diphosphatase</fullName>
        <ecNumber evidence="12">3.6.1.55</ecNumber>
    </recommendedName>
    <alternativeName>
        <fullName evidence="16">7,8-dihydro-8-oxoguanine-triphosphatase</fullName>
    </alternativeName>
    <alternativeName>
        <fullName evidence="15">Mutator protein MutT</fullName>
    </alternativeName>
    <alternativeName>
        <fullName evidence="14">dGTP pyrophosphohydrolase</fullName>
    </alternativeName>
</protein>
<evidence type="ECO:0000313" key="18">
    <source>
        <dbReference type="EMBL" id="HIX19159.1"/>
    </source>
</evidence>
<comment type="cofactor">
    <cofactor evidence="1">
        <name>Mg(2+)</name>
        <dbReference type="ChEBI" id="CHEBI:18420"/>
    </cofactor>
</comment>
<evidence type="ECO:0000256" key="9">
    <source>
        <dbReference type="ARBA" id="ARBA00023204"/>
    </source>
</evidence>
<dbReference type="InterPro" id="IPR000086">
    <property type="entry name" value="NUDIX_hydrolase_dom"/>
</dbReference>
<reference evidence="18" key="1">
    <citation type="journal article" date="2021" name="PeerJ">
        <title>Extensive microbial diversity within the chicken gut microbiome revealed by metagenomics and culture.</title>
        <authorList>
            <person name="Gilroy R."/>
            <person name="Ravi A."/>
            <person name="Getino M."/>
            <person name="Pursley I."/>
            <person name="Horton D.L."/>
            <person name="Alikhan N.F."/>
            <person name="Baker D."/>
            <person name="Gharbi K."/>
            <person name="Hall N."/>
            <person name="Watson M."/>
            <person name="Adriaenssens E.M."/>
            <person name="Foster-Nyarko E."/>
            <person name="Jarju S."/>
            <person name="Secka A."/>
            <person name="Antonio M."/>
            <person name="Oren A."/>
            <person name="Chaudhuri R.R."/>
            <person name="La Ragione R."/>
            <person name="Hildebrand F."/>
            <person name="Pallen M.J."/>
        </authorList>
    </citation>
    <scope>NUCLEOTIDE SEQUENCE</scope>
    <source>
        <strain evidence="18">14975</strain>
    </source>
</reference>
<dbReference type="GO" id="GO:0046872">
    <property type="term" value="F:metal ion binding"/>
    <property type="evidence" value="ECO:0007669"/>
    <property type="project" value="UniProtKB-KW"/>
</dbReference>